<protein>
    <submittedName>
        <fullName evidence="1">Uncharacterized protein</fullName>
    </submittedName>
</protein>
<reference evidence="1 2" key="1">
    <citation type="submission" date="2023-03" db="EMBL/GenBank/DDBJ databases">
        <title>Genome insight into feeding habits of ladybird beetles.</title>
        <authorList>
            <person name="Li H.-S."/>
            <person name="Huang Y.-H."/>
            <person name="Pang H."/>
        </authorList>
    </citation>
    <scope>NUCLEOTIDE SEQUENCE [LARGE SCALE GENOMIC DNA]</scope>
    <source>
        <strain evidence="1">SYSU_2023b</strain>
        <tissue evidence="1">Whole body</tissue>
    </source>
</reference>
<name>A0AAW1U479_9CUCU</name>
<dbReference type="EMBL" id="JARQZJ010000033">
    <property type="protein sequence ID" value="KAK9875346.1"/>
    <property type="molecule type" value="Genomic_DNA"/>
</dbReference>
<sequence length="127" mass="14627">MKFARKACYSVSDVTVRNCFKKAGFNISPAGQDFLPGENEVEVGPKYDEWAKLVSHDHNTTGDVSIPTFEDFVQIDDDVTTAGEYTDDDIVQNCVRRVLIEMTVKMKPISFTIWIRNKRKFRRNKML</sequence>
<dbReference type="Proteomes" id="UP001431783">
    <property type="component" value="Unassembled WGS sequence"/>
</dbReference>
<keyword evidence="2" id="KW-1185">Reference proteome</keyword>
<proteinExistence type="predicted"/>
<evidence type="ECO:0000313" key="2">
    <source>
        <dbReference type="Proteomes" id="UP001431783"/>
    </source>
</evidence>
<evidence type="ECO:0000313" key="1">
    <source>
        <dbReference type="EMBL" id="KAK9875346.1"/>
    </source>
</evidence>
<organism evidence="1 2">
    <name type="scientific">Henosepilachna vigintioctopunctata</name>
    <dbReference type="NCBI Taxonomy" id="420089"/>
    <lineage>
        <taxon>Eukaryota</taxon>
        <taxon>Metazoa</taxon>
        <taxon>Ecdysozoa</taxon>
        <taxon>Arthropoda</taxon>
        <taxon>Hexapoda</taxon>
        <taxon>Insecta</taxon>
        <taxon>Pterygota</taxon>
        <taxon>Neoptera</taxon>
        <taxon>Endopterygota</taxon>
        <taxon>Coleoptera</taxon>
        <taxon>Polyphaga</taxon>
        <taxon>Cucujiformia</taxon>
        <taxon>Coccinelloidea</taxon>
        <taxon>Coccinellidae</taxon>
        <taxon>Epilachninae</taxon>
        <taxon>Epilachnini</taxon>
        <taxon>Henosepilachna</taxon>
    </lineage>
</organism>
<comment type="caution">
    <text evidence="1">The sequence shown here is derived from an EMBL/GenBank/DDBJ whole genome shotgun (WGS) entry which is preliminary data.</text>
</comment>
<accession>A0AAW1U479</accession>
<gene>
    <name evidence="1" type="ORF">WA026_007743</name>
</gene>
<dbReference type="AlphaFoldDB" id="A0AAW1U479"/>